<organism evidence="1 2">
    <name type="scientific">Photobacterium kishitanii</name>
    <dbReference type="NCBI Taxonomy" id="318456"/>
    <lineage>
        <taxon>Bacteria</taxon>
        <taxon>Pseudomonadati</taxon>
        <taxon>Pseudomonadota</taxon>
        <taxon>Gammaproteobacteria</taxon>
        <taxon>Vibrionales</taxon>
        <taxon>Vibrionaceae</taxon>
        <taxon>Photobacterium</taxon>
    </lineage>
</organism>
<evidence type="ECO:0000313" key="2">
    <source>
        <dbReference type="Proteomes" id="UP000241426"/>
    </source>
</evidence>
<protein>
    <submittedName>
        <fullName evidence="1">Uncharacterized protein</fullName>
    </submittedName>
</protein>
<evidence type="ECO:0000313" key="1">
    <source>
        <dbReference type="EMBL" id="PSV00685.1"/>
    </source>
</evidence>
<reference evidence="1 2" key="1">
    <citation type="submission" date="2018-01" db="EMBL/GenBank/DDBJ databases">
        <title>Whole genome sequencing of Histamine producing bacteria.</title>
        <authorList>
            <person name="Butler K."/>
        </authorList>
    </citation>
    <scope>NUCLEOTIDE SEQUENCE [LARGE SCALE GENOMIC DNA]</scope>
    <source>
        <strain evidence="1 2">FS-7.2</strain>
    </source>
</reference>
<gene>
    <name evidence="1" type="ORF">C9J27_05970</name>
</gene>
<dbReference type="EMBL" id="PYNF01000003">
    <property type="protein sequence ID" value="PSV00685.1"/>
    <property type="molecule type" value="Genomic_DNA"/>
</dbReference>
<accession>A0A2T3KLU5</accession>
<name>A0A2T3KLU5_9GAMM</name>
<dbReference type="Proteomes" id="UP000241426">
    <property type="component" value="Unassembled WGS sequence"/>
</dbReference>
<dbReference type="RefSeq" id="WP_107289315.1">
    <property type="nucleotide sequence ID" value="NZ_PYNF01000003.1"/>
</dbReference>
<proteinExistence type="predicted"/>
<comment type="caution">
    <text evidence="1">The sequence shown here is derived from an EMBL/GenBank/DDBJ whole genome shotgun (WGS) entry which is preliminary data.</text>
</comment>
<sequence>MYLDISDVESKFKLTTKRPKLNNKIIATQLSGSTPERTYFSEICSKGAKGAIACTLKSGEVGYVREFEASCFEKNISWGTGGSVTKGYIRSKGAVYEIERELTPRLFAKAIIDASAMHTKKHGTRTVPNGDALLLAFDRTETGSDVYLYHSTKDKITISKHYLSQSNRTKFDTTKKLLLTLNKYSKKITDFENFQENDLFSKLSKKPLFLKKPENMGHKDFFRTIIIKISAPIDANVEEFQEKKIPFYFGGYDLSSANIFEFDFIIRGYKTTEEVVFL</sequence>
<dbReference type="AlphaFoldDB" id="A0A2T3KLU5"/>